<reference evidence="1 2" key="1">
    <citation type="submission" date="2021-03" db="EMBL/GenBank/DDBJ databases">
        <title>Sequencing the genomes of 1000 actinobacteria strains.</title>
        <authorList>
            <person name="Klenk H.-P."/>
        </authorList>
    </citation>
    <scope>NUCLEOTIDE SEQUENCE [LARGE SCALE GENOMIC DNA]</scope>
    <source>
        <strain evidence="1 2">DSM 45516</strain>
    </source>
</reference>
<keyword evidence="2" id="KW-1185">Reference proteome</keyword>
<comment type="caution">
    <text evidence="1">The sequence shown here is derived from an EMBL/GenBank/DDBJ whole genome shotgun (WGS) entry which is preliminary data.</text>
</comment>
<sequence length="61" mass="6921">MHHTLPSLDAALTWRIRLSPLWQLIPFTYQRPHPLSRRASVTGSLTNARYAAGRAVRLAAR</sequence>
<evidence type="ECO:0000313" key="2">
    <source>
        <dbReference type="Proteomes" id="UP001519325"/>
    </source>
</evidence>
<organism evidence="1 2">
    <name type="scientific">Nocardia goodfellowii</name>
    <dbReference type="NCBI Taxonomy" id="882446"/>
    <lineage>
        <taxon>Bacteria</taxon>
        <taxon>Bacillati</taxon>
        <taxon>Actinomycetota</taxon>
        <taxon>Actinomycetes</taxon>
        <taxon>Mycobacteriales</taxon>
        <taxon>Nocardiaceae</taxon>
        <taxon>Nocardia</taxon>
    </lineage>
</organism>
<dbReference type="EMBL" id="JAGGMR010000001">
    <property type="protein sequence ID" value="MBP2191205.1"/>
    <property type="molecule type" value="Genomic_DNA"/>
</dbReference>
<protein>
    <submittedName>
        <fullName evidence="1">Uncharacterized protein</fullName>
    </submittedName>
</protein>
<evidence type="ECO:0000313" key="1">
    <source>
        <dbReference type="EMBL" id="MBP2191205.1"/>
    </source>
</evidence>
<accession>A0ABS4QHM5</accession>
<gene>
    <name evidence="1" type="ORF">BJ987_004106</name>
</gene>
<dbReference type="Proteomes" id="UP001519325">
    <property type="component" value="Unassembled WGS sequence"/>
</dbReference>
<name>A0ABS4QHM5_9NOCA</name>
<proteinExistence type="predicted"/>